<sequence length="239" mass="26137">MSYGAFFFPCPGEAPRLRSAPVICVTASRLDDRRHAPGPLDPLARVRSVRCFLPLRAVSLRATRRIFLFPRSGSRPRQLGCLDRIHYRESFHMRSLTRMLCAGLLLGSMASQAIAAGIDDIFHSQDTDKDGALSLEEARAAAPEAFRRLDRDGNGIVDADEIAANMVAEAGPGMVIPPVTLAAVSKSTVELWDGNRDGKVTGQEYSDSAVTLLMLADADGDRRVTREELQRFRGEPAAR</sequence>
<dbReference type="InterPro" id="IPR002048">
    <property type="entry name" value="EF_hand_dom"/>
</dbReference>
<gene>
    <name evidence="2" type="ORF">DY940_15275</name>
</gene>
<proteinExistence type="predicted"/>
<evidence type="ECO:0000313" key="2">
    <source>
        <dbReference type="EMBL" id="RTS45647.1"/>
    </source>
</evidence>
<dbReference type="EMBL" id="RXTL01000020">
    <property type="protein sequence ID" value="RTS45647.1"/>
    <property type="molecule type" value="Genomic_DNA"/>
</dbReference>
<dbReference type="Gene3D" id="1.10.238.10">
    <property type="entry name" value="EF-hand"/>
    <property type="match status" value="1"/>
</dbReference>
<dbReference type="InterPro" id="IPR018247">
    <property type="entry name" value="EF_Hand_1_Ca_BS"/>
</dbReference>
<organism evidence="2 3">
    <name type="scientific">Pseudomonas aeruginosa</name>
    <dbReference type="NCBI Taxonomy" id="287"/>
    <lineage>
        <taxon>Bacteria</taxon>
        <taxon>Pseudomonadati</taxon>
        <taxon>Pseudomonadota</taxon>
        <taxon>Gammaproteobacteria</taxon>
        <taxon>Pseudomonadales</taxon>
        <taxon>Pseudomonadaceae</taxon>
        <taxon>Pseudomonas</taxon>
    </lineage>
</organism>
<feature type="domain" description="EF-hand" evidence="1">
    <location>
        <begin position="137"/>
        <end position="172"/>
    </location>
</feature>
<protein>
    <recommendedName>
        <fullName evidence="1">EF-hand domain-containing protein</fullName>
    </recommendedName>
</protein>
<dbReference type="PROSITE" id="PS00018">
    <property type="entry name" value="EF_HAND_1"/>
    <property type="match status" value="3"/>
</dbReference>
<dbReference type="Pfam" id="PF13202">
    <property type="entry name" value="EF-hand_5"/>
    <property type="match status" value="2"/>
</dbReference>
<dbReference type="InterPro" id="IPR011992">
    <property type="entry name" value="EF-hand-dom_pair"/>
</dbReference>
<dbReference type="PROSITE" id="PS50222">
    <property type="entry name" value="EF_HAND_2"/>
    <property type="match status" value="1"/>
</dbReference>
<comment type="caution">
    <text evidence="2">The sequence shown here is derived from an EMBL/GenBank/DDBJ whole genome shotgun (WGS) entry which is preliminary data.</text>
</comment>
<accession>A0ABD7K1K2</accession>
<dbReference type="SUPFAM" id="SSF47473">
    <property type="entry name" value="EF-hand"/>
    <property type="match status" value="1"/>
</dbReference>
<dbReference type="Proteomes" id="UP000276985">
    <property type="component" value="Unassembled WGS sequence"/>
</dbReference>
<dbReference type="AlphaFoldDB" id="A0ABD7K1K2"/>
<evidence type="ECO:0000259" key="1">
    <source>
        <dbReference type="PROSITE" id="PS50222"/>
    </source>
</evidence>
<reference evidence="2 3" key="1">
    <citation type="submission" date="2018-12" db="EMBL/GenBank/DDBJ databases">
        <title>Pseudomonas aeruginosa Diversity Panel.</title>
        <authorList>
            <person name="Snesrud E."/>
            <person name="Mcgann P."/>
        </authorList>
    </citation>
    <scope>NUCLEOTIDE SEQUENCE [LARGE SCALE GENOMIC DNA]</scope>
    <source>
        <strain evidence="2 3">MRSN6241</strain>
    </source>
</reference>
<name>A0ABD7K1K2_PSEAI</name>
<evidence type="ECO:0000313" key="3">
    <source>
        <dbReference type="Proteomes" id="UP000276985"/>
    </source>
</evidence>